<keyword evidence="7" id="KW-0472">Membrane</keyword>
<feature type="transmembrane region" description="Helical" evidence="7">
    <location>
        <begin position="475"/>
        <end position="495"/>
    </location>
</feature>
<dbReference type="InterPro" id="IPR032308">
    <property type="entry name" value="TDBD"/>
</dbReference>
<dbReference type="Pfam" id="PF07897">
    <property type="entry name" value="EAR"/>
    <property type="match status" value="1"/>
</dbReference>
<feature type="coiled-coil region" evidence="5">
    <location>
        <begin position="103"/>
        <end position="133"/>
    </location>
</feature>
<comment type="function">
    <text evidence="4">Acts as a negative regulator of abscisic acid (ABA) response.</text>
</comment>
<dbReference type="OrthoDB" id="667358at2759"/>
<feature type="transmembrane region" description="Helical" evidence="7">
    <location>
        <begin position="414"/>
        <end position="436"/>
    </location>
</feature>
<evidence type="ECO:0000259" key="8">
    <source>
        <dbReference type="Pfam" id="PF03151"/>
    </source>
</evidence>
<reference evidence="12" key="1">
    <citation type="journal article" date="2023" name="Proc. Natl. Acad. Sci. U.S.A.">
        <title>Genomic and structural basis for evolution of tropane alkaloid biosynthesis.</title>
        <authorList>
            <person name="Wanga Y.-J."/>
            <person name="Taina T."/>
            <person name="Yua J.-Y."/>
            <person name="Lia J."/>
            <person name="Xua B."/>
            <person name="Chenc J."/>
            <person name="D'Auriad J.C."/>
            <person name="Huanga J.-P."/>
            <person name="Huanga S.-X."/>
        </authorList>
    </citation>
    <scope>NUCLEOTIDE SEQUENCE [LARGE SCALE GENOMIC DNA]</scope>
    <source>
        <strain evidence="12">cv. KIB-2019</strain>
    </source>
</reference>
<evidence type="ECO:0000259" key="9">
    <source>
        <dbReference type="Pfam" id="PF07897"/>
    </source>
</evidence>
<evidence type="ECO:0000256" key="5">
    <source>
        <dbReference type="SAM" id="Coils"/>
    </source>
</evidence>
<dbReference type="GO" id="GO:0045892">
    <property type="term" value="P:negative regulation of DNA-templated transcription"/>
    <property type="evidence" value="ECO:0007669"/>
    <property type="project" value="TreeGrafter"/>
</dbReference>
<comment type="caution">
    <text evidence="11">The sequence shown here is derived from an EMBL/GenBank/DDBJ whole genome shotgun (WGS) entry which is preliminary data.</text>
</comment>
<dbReference type="InterPro" id="IPR012463">
    <property type="entry name" value="Ninja_motif"/>
</dbReference>
<dbReference type="Pfam" id="PF16136">
    <property type="entry name" value="NLS_NINJA_AFP"/>
    <property type="match status" value="1"/>
</dbReference>
<feature type="transmembrane region" description="Helical" evidence="7">
    <location>
        <begin position="567"/>
        <end position="588"/>
    </location>
</feature>
<comment type="similarity">
    <text evidence="2 4">Belongs to the Ninja family.</text>
</comment>
<keyword evidence="3 4" id="KW-0539">Nucleus</keyword>
<feature type="compositionally biased region" description="Polar residues" evidence="6">
    <location>
        <begin position="137"/>
        <end position="147"/>
    </location>
</feature>
<feature type="transmembrane region" description="Helical" evidence="7">
    <location>
        <begin position="318"/>
        <end position="341"/>
    </location>
</feature>
<keyword evidence="7" id="KW-0812">Transmembrane</keyword>
<organism evidence="11 12">
    <name type="scientific">Anisodus acutangulus</name>
    <dbReference type="NCBI Taxonomy" id="402998"/>
    <lineage>
        <taxon>Eukaryota</taxon>
        <taxon>Viridiplantae</taxon>
        <taxon>Streptophyta</taxon>
        <taxon>Embryophyta</taxon>
        <taxon>Tracheophyta</taxon>
        <taxon>Spermatophyta</taxon>
        <taxon>Magnoliopsida</taxon>
        <taxon>eudicotyledons</taxon>
        <taxon>Gunneridae</taxon>
        <taxon>Pentapetalae</taxon>
        <taxon>asterids</taxon>
        <taxon>lamiids</taxon>
        <taxon>Solanales</taxon>
        <taxon>Solanaceae</taxon>
        <taxon>Solanoideae</taxon>
        <taxon>Hyoscyameae</taxon>
        <taxon>Anisodus</taxon>
    </lineage>
</organism>
<keyword evidence="7" id="KW-1133">Transmembrane helix</keyword>
<name>A0A9Q1M2H5_9SOLA</name>
<feature type="region of interest" description="Disordered" evidence="6">
    <location>
        <begin position="646"/>
        <end position="685"/>
    </location>
</feature>
<feature type="domain" description="Tify" evidence="10">
    <location>
        <begin position="257"/>
        <end position="288"/>
    </location>
</feature>
<evidence type="ECO:0000256" key="1">
    <source>
        <dbReference type="ARBA" id="ARBA00004123"/>
    </source>
</evidence>
<protein>
    <recommendedName>
        <fullName evidence="4">Ninja-family protein</fullName>
    </recommendedName>
    <alternativeName>
        <fullName evidence="4">ABI-binding protein</fullName>
    </alternativeName>
</protein>
<dbReference type="InterPro" id="IPR031307">
    <property type="entry name" value="Ninja_fam"/>
</dbReference>
<feature type="region of interest" description="Disordered" evidence="6">
    <location>
        <begin position="137"/>
        <end position="215"/>
    </location>
</feature>
<dbReference type="PANTHER" id="PTHR31413:SF31">
    <property type="entry name" value="NINJA-FAMILY PROTEIN AFP3"/>
    <property type="match status" value="1"/>
</dbReference>
<feature type="domain" description="Sugar phosphate transporter" evidence="8">
    <location>
        <begin position="339"/>
        <end position="612"/>
    </location>
</feature>
<keyword evidence="5" id="KW-0175">Coiled coil</keyword>
<comment type="subcellular location">
    <subcellularLocation>
        <location evidence="1 4">Nucleus</location>
    </subcellularLocation>
</comment>
<feature type="domain" description="Ethylene-responsive binding factor-associated repression" evidence="9">
    <location>
        <begin position="36"/>
        <end position="70"/>
    </location>
</feature>
<evidence type="ECO:0000313" key="12">
    <source>
        <dbReference type="Proteomes" id="UP001152561"/>
    </source>
</evidence>
<dbReference type="InterPro" id="IPR004853">
    <property type="entry name" value="Sugar_P_trans_dom"/>
</dbReference>
<gene>
    <name evidence="11" type="ORF">K7X08_033665</name>
</gene>
<feature type="compositionally biased region" description="Polar residues" evidence="6">
    <location>
        <begin position="673"/>
        <end position="685"/>
    </location>
</feature>
<dbReference type="GO" id="GO:0007165">
    <property type="term" value="P:signal transduction"/>
    <property type="evidence" value="ECO:0007669"/>
    <property type="project" value="InterPro"/>
</dbReference>
<feature type="transmembrane region" description="Helical" evidence="7">
    <location>
        <begin position="507"/>
        <end position="526"/>
    </location>
</feature>
<evidence type="ECO:0000256" key="2">
    <source>
        <dbReference type="ARBA" id="ARBA00006081"/>
    </source>
</evidence>
<evidence type="ECO:0000256" key="6">
    <source>
        <dbReference type="SAM" id="MobiDB-lite"/>
    </source>
</evidence>
<evidence type="ECO:0000256" key="7">
    <source>
        <dbReference type="SAM" id="Phobius"/>
    </source>
</evidence>
<dbReference type="AlphaFoldDB" id="A0A9Q1M2H5"/>
<keyword evidence="12" id="KW-1185">Reference proteome</keyword>
<dbReference type="GO" id="GO:0005634">
    <property type="term" value="C:nucleus"/>
    <property type="evidence" value="ECO:0007669"/>
    <property type="project" value="UniProtKB-SubCell"/>
</dbReference>
<accession>A0A9Q1M2H5</accession>
<evidence type="ECO:0000256" key="4">
    <source>
        <dbReference type="RuleBase" id="RU369029"/>
    </source>
</evidence>
<dbReference type="PANTHER" id="PTHR31413">
    <property type="entry name" value="AFP HOMOLOG 2"/>
    <property type="match status" value="1"/>
</dbReference>
<feature type="transmembrane region" description="Helical" evidence="7">
    <location>
        <begin position="353"/>
        <end position="378"/>
    </location>
</feature>
<feature type="transmembrane region" description="Helical" evidence="7">
    <location>
        <begin position="448"/>
        <end position="469"/>
    </location>
</feature>
<evidence type="ECO:0000313" key="11">
    <source>
        <dbReference type="EMBL" id="KAJ8549958.1"/>
    </source>
</evidence>
<sequence>MEKTGENKEKWCISRDIFYKFINGKRNYEFDENVEGEDDIELSLGLSLNGRFGVDPKRAKKLNRSSSITNFVFSGDDSNGNGIQFPLIRTCSLPVETEEEWRKRKELQSLRRLEAKRKRLEKMKNVRVVKENDENGSCCSNGGNCLPSSGGSQGSGSSGVTDLESQQQPVQGPSDGTEARPPASGQSPEREQKSVATAPETTNEKSPVILSEKTGKEAKEMFRSFMLNMPCVSTKGDRPNGKKIEGFLYRYKKGEEVKIVCVCHGSFLSPAEFVKHAGGGDGKAIERIQPSKSDRTAKNYRHLDGKQISVELFSRLQLLVRVCVTDFISPCFYNGAGVILYNKWVLSPKYFNFPLPITLTMIHMGFSGLVAFFLIRVFKVVSPVKMTLEIYATCVIPISAFFAASLWFGNTAYLFISVAFIQMLKALMPVATFVMAVICGTDKLRCDVFLNMFLVSIGVVISSYGEIHFNIVGTVYQVTGIFAEALRLVLTQVLLQKKGLTLNPITSLYYIAPCSFVFLFIPWYLLEKPEMEVSQIQFNFWIFFSNALCALALNFSIFLVIGRTGAVTIRVAGVLKDWILIALSTLIFPESTITTLNITGYAIALCGVVMYNYLKIKDVRAAQLPIDNVIDRTAKELKMEKKSSDLYLPDDNADSTNSLDSTVDEEAPFIPSTRVSHLGRSNLSS</sequence>
<dbReference type="EMBL" id="JAJAGQ010000011">
    <property type="protein sequence ID" value="KAJ8549958.1"/>
    <property type="molecule type" value="Genomic_DNA"/>
</dbReference>
<proteinExistence type="inferred from homology"/>
<evidence type="ECO:0000256" key="3">
    <source>
        <dbReference type="ARBA" id="ARBA00023242"/>
    </source>
</evidence>
<dbReference type="Pfam" id="PF16135">
    <property type="entry name" value="TDBD"/>
    <property type="match status" value="1"/>
</dbReference>
<feature type="transmembrane region" description="Helical" evidence="7">
    <location>
        <begin position="390"/>
        <end position="408"/>
    </location>
</feature>
<dbReference type="Proteomes" id="UP001152561">
    <property type="component" value="Unassembled WGS sequence"/>
</dbReference>
<evidence type="ECO:0000259" key="10">
    <source>
        <dbReference type="Pfam" id="PF16135"/>
    </source>
</evidence>
<dbReference type="InterPro" id="IPR032310">
    <property type="entry name" value="NLS_NINJA_AFP-like"/>
</dbReference>
<feature type="transmembrane region" description="Helical" evidence="7">
    <location>
        <begin position="594"/>
        <end position="614"/>
    </location>
</feature>
<feature type="transmembrane region" description="Helical" evidence="7">
    <location>
        <begin position="538"/>
        <end position="560"/>
    </location>
</feature>
<dbReference type="Pfam" id="PF03151">
    <property type="entry name" value="TPT"/>
    <property type="match status" value="1"/>
</dbReference>